<sequence>MTRNAGKVDPAQNHVGAAIAKYRRMRGLTQHQLAAAAHVSRSMLAQVETGKAQASTVWIGSIANALRVDSSRLYGTGSEPEQLVDVLPVLRRSLAAVDLMDDIEPAPLEQLQVMVAEVSAWRRDAKYSKITAVLPDLVDQLLVSGREAGRPAYTLLVDAYRAANTVAHKLGYSDLSMTATERMVWAAQQSGDPLLLSTVHYVQAATLSRIGADRKALRLLARSMSDIEPLADEDATAGAVYSILHMRAGTIAAAAGEGDTARSHLAEAEQLARHIGDRVVYNTPVGPTNVKLYQVCAEADLGEPGRAIEIAKTTRMPSGFPAERRSYFWVDTARAFLAAGQLDAAMAALQESRLASAEHFRSSRAVRSTIETLATQQRRPSETLRSLAHAAGLDALLV</sequence>
<dbReference type="RefSeq" id="WP_255266238.1">
    <property type="nucleotide sequence ID" value="NZ_CP031418.1"/>
</dbReference>
<dbReference type="SUPFAM" id="SSF47413">
    <property type="entry name" value="lambda repressor-like DNA-binding domains"/>
    <property type="match status" value="1"/>
</dbReference>
<dbReference type="InterPro" id="IPR001387">
    <property type="entry name" value="Cro/C1-type_HTH"/>
</dbReference>
<dbReference type="InterPro" id="IPR010982">
    <property type="entry name" value="Lambda_DNA-bd_dom_sf"/>
</dbReference>
<dbReference type="CDD" id="cd00093">
    <property type="entry name" value="HTH_XRE"/>
    <property type="match status" value="1"/>
</dbReference>
<protein>
    <submittedName>
        <fullName evidence="3">Anaerobic benzoate catabolism transcriptional regulator</fullName>
    </submittedName>
</protein>
<accession>A0A0H5NEQ9</accession>
<evidence type="ECO:0000259" key="2">
    <source>
        <dbReference type="PROSITE" id="PS50943"/>
    </source>
</evidence>
<name>A0A0H5NEQ9_NOCFR</name>
<dbReference type="KEGG" id="nfr:ERS450000_00244"/>
<dbReference type="GO" id="GO:0003700">
    <property type="term" value="F:DNA-binding transcription factor activity"/>
    <property type="evidence" value="ECO:0007669"/>
    <property type="project" value="TreeGrafter"/>
</dbReference>
<evidence type="ECO:0000256" key="1">
    <source>
        <dbReference type="ARBA" id="ARBA00023125"/>
    </source>
</evidence>
<gene>
    <name evidence="3" type="ORF">ERS450000_00244</name>
</gene>
<evidence type="ECO:0000313" key="4">
    <source>
        <dbReference type="Proteomes" id="UP000057820"/>
    </source>
</evidence>
<dbReference type="PROSITE" id="PS50943">
    <property type="entry name" value="HTH_CROC1"/>
    <property type="match status" value="1"/>
</dbReference>
<evidence type="ECO:0000313" key="3">
    <source>
        <dbReference type="EMBL" id="CRY73647.1"/>
    </source>
</evidence>
<dbReference type="Gene3D" id="1.10.260.40">
    <property type="entry name" value="lambda repressor-like DNA-binding domains"/>
    <property type="match status" value="1"/>
</dbReference>
<dbReference type="Proteomes" id="UP000057820">
    <property type="component" value="Chromosome 1"/>
</dbReference>
<dbReference type="PANTHER" id="PTHR46797">
    <property type="entry name" value="HTH-TYPE TRANSCRIPTIONAL REGULATOR"/>
    <property type="match status" value="1"/>
</dbReference>
<dbReference type="EMBL" id="LN868938">
    <property type="protein sequence ID" value="CRY73647.1"/>
    <property type="molecule type" value="Genomic_DNA"/>
</dbReference>
<dbReference type="GO" id="GO:0003677">
    <property type="term" value="F:DNA binding"/>
    <property type="evidence" value="ECO:0007669"/>
    <property type="project" value="UniProtKB-KW"/>
</dbReference>
<proteinExistence type="predicted"/>
<dbReference type="InterPro" id="IPR050807">
    <property type="entry name" value="TransReg_Diox_bact_type"/>
</dbReference>
<dbReference type="Pfam" id="PF13560">
    <property type="entry name" value="HTH_31"/>
    <property type="match status" value="1"/>
</dbReference>
<organism evidence="3 4">
    <name type="scientific">Nocardia farcinica</name>
    <dbReference type="NCBI Taxonomy" id="37329"/>
    <lineage>
        <taxon>Bacteria</taxon>
        <taxon>Bacillati</taxon>
        <taxon>Actinomycetota</taxon>
        <taxon>Actinomycetes</taxon>
        <taxon>Mycobacteriales</taxon>
        <taxon>Nocardiaceae</taxon>
        <taxon>Nocardia</taxon>
    </lineage>
</organism>
<dbReference type="PANTHER" id="PTHR46797:SF1">
    <property type="entry name" value="METHYLPHOSPHONATE SYNTHASE"/>
    <property type="match status" value="1"/>
</dbReference>
<reference evidence="4" key="1">
    <citation type="submission" date="2015-03" db="EMBL/GenBank/DDBJ databases">
        <authorList>
            <consortium name="Pathogen Informatics"/>
        </authorList>
    </citation>
    <scope>NUCLEOTIDE SEQUENCE [LARGE SCALE GENOMIC DNA]</scope>
    <source>
        <strain evidence="4">NCTC11134</strain>
    </source>
</reference>
<dbReference type="GO" id="GO:0005829">
    <property type="term" value="C:cytosol"/>
    <property type="evidence" value="ECO:0007669"/>
    <property type="project" value="TreeGrafter"/>
</dbReference>
<feature type="domain" description="HTH cro/C1-type" evidence="2">
    <location>
        <begin position="19"/>
        <end position="73"/>
    </location>
</feature>
<keyword evidence="1" id="KW-0238">DNA-binding</keyword>
<dbReference type="SMART" id="SM00530">
    <property type="entry name" value="HTH_XRE"/>
    <property type="match status" value="1"/>
</dbReference>
<dbReference type="AlphaFoldDB" id="A0A0H5NEQ9"/>